<evidence type="ECO:0000313" key="1">
    <source>
        <dbReference type="EMBL" id="TDN81223.1"/>
    </source>
</evidence>
<protein>
    <submittedName>
        <fullName evidence="1">Succinoglycan biosynthesis protein ExoL</fullName>
    </submittedName>
</protein>
<dbReference type="OrthoDB" id="7973140at2"/>
<sequence length="419" mass="47157">MPPSHRKRAGSEKGIRVRDMSKNDMILSGQKETGGWVPKKVAYFGFDAAHTSVRRRMRQISEVTELVGLTFRRTRYNSSYVPEWDNVDLGLLRDGHYLERLGVMAKSYGKIAAAGSKLRDVELVIARNLDLLALALMARARGVFDAPIVYDVFDVRSVLLKSSIPARSMRTAERAMLRRCALLVVTSPGFLRNYFEPYLGYQGPSLFLENKVDLDILPEDPEVRAAWRSPARARTSLDPDRFVLGWVGALRCARSAEMLARIAQALPWLTVQISGKATYCSTEAFLRTFEGIPNIIYTGEYWYPTGLYDVYRTIDLNWDFDLSKHGTSGGWLLPNRLYEGGYFGVPNLAEAGSETGDQVEEMGTGWTVRADTDEIIELLRNIRGEYPSVKARALAIMDSRFHYDGDIARIFDAVAVDAR</sequence>
<dbReference type="AlphaFoldDB" id="A0A4R6FIM3"/>
<keyword evidence="2" id="KW-1185">Reference proteome</keyword>
<dbReference type="Proteomes" id="UP000295493">
    <property type="component" value="Unassembled WGS sequence"/>
</dbReference>
<accession>A0A4R6FIM3</accession>
<dbReference type="RefSeq" id="WP_133496068.1">
    <property type="nucleotide sequence ID" value="NZ_BMLU01000008.1"/>
</dbReference>
<organism evidence="1 2">
    <name type="scientific">Stakelama pacifica</name>
    <dbReference type="NCBI Taxonomy" id="517720"/>
    <lineage>
        <taxon>Bacteria</taxon>
        <taxon>Pseudomonadati</taxon>
        <taxon>Pseudomonadota</taxon>
        <taxon>Alphaproteobacteria</taxon>
        <taxon>Sphingomonadales</taxon>
        <taxon>Sphingomonadaceae</taxon>
        <taxon>Stakelama</taxon>
    </lineage>
</organism>
<evidence type="ECO:0000313" key="2">
    <source>
        <dbReference type="Proteomes" id="UP000295493"/>
    </source>
</evidence>
<dbReference type="SUPFAM" id="SSF53756">
    <property type="entry name" value="UDP-Glycosyltransferase/glycogen phosphorylase"/>
    <property type="match status" value="1"/>
</dbReference>
<comment type="caution">
    <text evidence="1">The sequence shown here is derived from an EMBL/GenBank/DDBJ whole genome shotgun (WGS) entry which is preliminary data.</text>
</comment>
<name>A0A4R6FIM3_9SPHN</name>
<dbReference type="EMBL" id="SNWD01000008">
    <property type="protein sequence ID" value="TDN81223.1"/>
    <property type="molecule type" value="Genomic_DNA"/>
</dbReference>
<proteinExistence type="predicted"/>
<reference evidence="1 2" key="1">
    <citation type="submission" date="2019-03" db="EMBL/GenBank/DDBJ databases">
        <title>Genomic Encyclopedia of Type Strains, Phase IV (KMG-IV): sequencing the most valuable type-strain genomes for metagenomic binning, comparative biology and taxonomic classification.</title>
        <authorList>
            <person name="Goeker M."/>
        </authorList>
    </citation>
    <scope>NUCLEOTIDE SEQUENCE [LARGE SCALE GENOMIC DNA]</scope>
    <source>
        <strain evidence="1 2">DSM 25059</strain>
    </source>
</reference>
<gene>
    <name evidence="1" type="ORF">EV664_108165</name>
</gene>